<evidence type="ECO:0000313" key="2">
    <source>
        <dbReference type="EMBL" id="MCZ0866864.1"/>
    </source>
</evidence>
<keyword evidence="1" id="KW-0812">Transmembrane</keyword>
<keyword evidence="1" id="KW-0472">Membrane</keyword>
<comment type="caution">
    <text evidence="2">The sequence shown here is derived from an EMBL/GenBank/DDBJ whole genome shotgun (WGS) entry which is preliminary data.</text>
</comment>
<dbReference type="EMBL" id="JAPTGG010000017">
    <property type="protein sequence ID" value="MCZ0866864.1"/>
    <property type="molecule type" value="Genomic_DNA"/>
</dbReference>
<protein>
    <submittedName>
        <fullName evidence="2">DUF5676 family membrane protein</fullName>
    </submittedName>
</protein>
<accession>A0A9J6RRR9</accession>
<keyword evidence="3" id="KW-1185">Reference proteome</keyword>
<feature type="transmembrane region" description="Helical" evidence="1">
    <location>
        <begin position="54"/>
        <end position="79"/>
    </location>
</feature>
<proteinExistence type="predicted"/>
<dbReference type="Pfam" id="PF18926">
    <property type="entry name" value="DUF5676"/>
    <property type="match status" value="1"/>
</dbReference>
<organism evidence="2 3">
    <name type="scientific">Dasania phycosphaerae</name>
    <dbReference type="NCBI Taxonomy" id="2950436"/>
    <lineage>
        <taxon>Bacteria</taxon>
        <taxon>Pseudomonadati</taxon>
        <taxon>Pseudomonadota</taxon>
        <taxon>Gammaproteobacteria</taxon>
        <taxon>Cellvibrionales</taxon>
        <taxon>Spongiibacteraceae</taxon>
        <taxon>Dasania</taxon>
    </lineage>
</organism>
<keyword evidence="1" id="KW-1133">Transmembrane helix</keyword>
<dbReference type="AlphaFoldDB" id="A0A9J6RRR9"/>
<evidence type="ECO:0000313" key="3">
    <source>
        <dbReference type="Proteomes" id="UP001069090"/>
    </source>
</evidence>
<gene>
    <name evidence="2" type="ORF">O0V09_16765</name>
</gene>
<dbReference type="Proteomes" id="UP001069090">
    <property type="component" value="Unassembled WGS sequence"/>
</dbReference>
<name>A0A9J6RRR9_9GAMM</name>
<evidence type="ECO:0000256" key="1">
    <source>
        <dbReference type="SAM" id="Phobius"/>
    </source>
</evidence>
<sequence>MINRNKFAVASGLCAGLLWVICSILVALFPHYMLLMTTHMIHVDITQMGWTLTWSGFLVGLAGWMILAGVAGALLAVIYNRMVGCETS</sequence>
<reference evidence="2 3" key="1">
    <citation type="submission" date="2022-12" db="EMBL/GenBank/DDBJ databases">
        <title>Dasania phycosphaerae sp. nov., isolated from particulate material of the south coast of Korea.</title>
        <authorList>
            <person name="Jiang Y."/>
        </authorList>
    </citation>
    <scope>NUCLEOTIDE SEQUENCE [LARGE SCALE GENOMIC DNA]</scope>
    <source>
        <strain evidence="2 3">GY-19</strain>
    </source>
</reference>
<feature type="transmembrane region" description="Helical" evidence="1">
    <location>
        <begin position="7"/>
        <end position="34"/>
    </location>
</feature>
<dbReference type="InterPro" id="IPR044020">
    <property type="entry name" value="DUF5676"/>
</dbReference>
<dbReference type="RefSeq" id="WP_258332813.1">
    <property type="nucleotide sequence ID" value="NZ_JAPTGG010000017.1"/>
</dbReference>